<name>A0A934UY93_9MICO</name>
<dbReference type="RefSeq" id="WP_200132406.1">
    <property type="nucleotide sequence ID" value="NZ_JAEHOI010000007.1"/>
</dbReference>
<organism evidence="1 2">
    <name type="scientific">Leucobacter edaphi</name>
    <dbReference type="NCBI Taxonomy" id="2796472"/>
    <lineage>
        <taxon>Bacteria</taxon>
        <taxon>Bacillati</taxon>
        <taxon>Actinomycetota</taxon>
        <taxon>Actinomycetes</taxon>
        <taxon>Micrococcales</taxon>
        <taxon>Microbacteriaceae</taxon>
        <taxon>Leucobacter</taxon>
    </lineage>
</organism>
<keyword evidence="2" id="KW-1185">Reference proteome</keyword>
<reference evidence="1" key="1">
    <citation type="submission" date="2020-12" db="EMBL/GenBank/DDBJ databases">
        <title>Leucobacter sp. CAS2, isolated from Chromium sludge.</title>
        <authorList>
            <person name="Xu Z."/>
        </authorList>
    </citation>
    <scope>NUCLEOTIDE SEQUENCE</scope>
    <source>
        <strain evidence="1">CSA2</strain>
    </source>
</reference>
<dbReference type="Proteomes" id="UP000618733">
    <property type="component" value="Unassembled WGS sequence"/>
</dbReference>
<evidence type="ECO:0000313" key="2">
    <source>
        <dbReference type="Proteomes" id="UP000618733"/>
    </source>
</evidence>
<protein>
    <submittedName>
        <fullName evidence="1">Uncharacterized protein</fullName>
    </submittedName>
</protein>
<comment type="caution">
    <text evidence="1">The sequence shown here is derived from an EMBL/GenBank/DDBJ whole genome shotgun (WGS) entry which is preliminary data.</text>
</comment>
<gene>
    <name evidence="1" type="ORF">JD292_08985</name>
</gene>
<proteinExistence type="predicted"/>
<dbReference type="AlphaFoldDB" id="A0A934UY93"/>
<sequence length="88" mass="9603">MTAREGRDTVVGFVKDSSAQLDITGWWSRGTAYAAPCSSDPDNASQYQYDHWAPASADKMQDAERIAGYWKTLGMNVKIVGEDTGSPL</sequence>
<dbReference type="EMBL" id="JAEHOI010000007">
    <property type="protein sequence ID" value="MBK0422208.1"/>
    <property type="molecule type" value="Genomic_DNA"/>
</dbReference>
<evidence type="ECO:0000313" key="1">
    <source>
        <dbReference type="EMBL" id="MBK0422208.1"/>
    </source>
</evidence>
<accession>A0A934UY93</accession>